<dbReference type="RefSeq" id="WP_061769867.1">
    <property type="nucleotide sequence ID" value="NZ_FR904231.1"/>
</dbReference>
<proteinExistence type="predicted"/>
<dbReference type="OrthoDB" id="6444254at2"/>
<dbReference type="EMBL" id="FR904231">
    <property type="protein sequence ID" value="CDG47204.1"/>
    <property type="molecule type" value="Genomic_DNA"/>
</dbReference>
<evidence type="ECO:0000313" key="1">
    <source>
        <dbReference type="EMBL" id="CDG47204.1"/>
    </source>
</evidence>
<dbReference type="Pfam" id="PF10757">
    <property type="entry name" value="YbaJ"/>
    <property type="match status" value="1"/>
</dbReference>
<organism evidence="1">
    <name type="scientific">Serratia symbiotica SCt-VLC</name>
    <dbReference type="NCBI Taxonomy" id="1347341"/>
    <lineage>
        <taxon>Bacteria</taxon>
        <taxon>Pseudomonadati</taxon>
        <taxon>Pseudomonadota</taxon>
        <taxon>Gammaproteobacteria</taxon>
        <taxon>Enterobacterales</taxon>
        <taxon>Yersiniaceae</taxon>
        <taxon>Serratia</taxon>
        <taxon>Serratia symbiotica</taxon>
    </lineage>
</organism>
<sequence>MDEYSSKRHDIAQLKFLCENLYDEGIDTLDDSYHVRVNDPTSFVNLQLNELIEHIASFVMSYKIKYMDESDLSELVEEYLDDAYMLFSSYGINDSDLRRWQKTKAKLFRMFSGEGICTTMKT</sequence>
<gene>
    <name evidence="1" type="primary">tomB</name>
    <name evidence="1" type="ORF">SCTVLC_0443</name>
</gene>
<reference evidence="1" key="2">
    <citation type="journal article" date="2014" name="Genome Biol. Evol.">
        <title>Settling down: the genome of Serratia symbiotica from the aphid Cinara tujafilina zooms in on the process of accommodation to a cooperative intracellular life.</title>
        <authorList>
            <person name="Manzano-Marin A."/>
            <person name="Latorre A."/>
        </authorList>
    </citation>
    <scope>NUCLEOTIDE SEQUENCE</scope>
    <source>
        <strain evidence="1">SCt-VLC</strain>
    </source>
</reference>
<dbReference type="InterPro" id="IPR019693">
    <property type="entry name" value="Biofilm_formation_reg_YbaJ"/>
</dbReference>
<dbReference type="AlphaFoldDB" id="A0A068R9H9"/>
<reference evidence="1" key="1">
    <citation type="submission" date="2013-06" db="EMBL/GenBank/DDBJ databases">
        <authorList>
            <person name="Mazano-Marin A."/>
        </authorList>
    </citation>
    <scope>NUCLEOTIDE SEQUENCE</scope>
    <source>
        <strain evidence="1">SCt-VLC</strain>
    </source>
</reference>
<accession>A0A068R9H9</accession>
<dbReference type="NCBIfam" id="NF007948">
    <property type="entry name" value="PRK10667.1"/>
    <property type="match status" value="1"/>
</dbReference>
<protein>
    <submittedName>
        <fullName evidence="1">Hha toxicity modulator TomB</fullName>
    </submittedName>
</protein>
<name>A0A068R9H9_9GAMM</name>